<keyword evidence="2" id="KW-1185">Reference proteome</keyword>
<organism evidence="1 2">
    <name type="scientific">Smallanthus sonchifolius</name>
    <dbReference type="NCBI Taxonomy" id="185202"/>
    <lineage>
        <taxon>Eukaryota</taxon>
        <taxon>Viridiplantae</taxon>
        <taxon>Streptophyta</taxon>
        <taxon>Embryophyta</taxon>
        <taxon>Tracheophyta</taxon>
        <taxon>Spermatophyta</taxon>
        <taxon>Magnoliopsida</taxon>
        <taxon>eudicotyledons</taxon>
        <taxon>Gunneridae</taxon>
        <taxon>Pentapetalae</taxon>
        <taxon>asterids</taxon>
        <taxon>campanulids</taxon>
        <taxon>Asterales</taxon>
        <taxon>Asteraceae</taxon>
        <taxon>Asteroideae</taxon>
        <taxon>Heliantheae alliance</taxon>
        <taxon>Millerieae</taxon>
        <taxon>Smallanthus</taxon>
    </lineage>
</organism>
<reference evidence="1 2" key="2">
    <citation type="journal article" date="2022" name="Mol. Ecol. Resour.">
        <title>The genomes of chicory, endive, great burdock and yacon provide insights into Asteraceae paleo-polyploidization history and plant inulin production.</title>
        <authorList>
            <person name="Fan W."/>
            <person name="Wang S."/>
            <person name="Wang H."/>
            <person name="Wang A."/>
            <person name="Jiang F."/>
            <person name="Liu H."/>
            <person name="Zhao H."/>
            <person name="Xu D."/>
            <person name="Zhang Y."/>
        </authorList>
    </citation>
    <scope>NUCLEOTIDE SEQUENCE [LARGE SCALE GENOMIC DNA]</scope>
    <source>
        <strain evidence="2">cv. Yunnan</strain>
        <tissue evidence="1">Leaves</tissue>
    </source>
</reference>
<protein>
    <submittedName>
        <fullName evidence="1">Uncharacterized protein</fullName>
    </submittedName>
</protein>
<sequence length="327" mass="36743">MALIDAGIQPCLSETFDSPSSSIKVNEQAFHIDVAYSEYEKKINELAQSQSEVTKLLRKLEDYKNSSFLLEYYNEKAYGEKVIGGVGSCPSFDDKVIGGGVGYCPSFNGNYTSRITEVVTEDDLEPKTILNVNPITGEDIVYDDSSDDEIFDTNKYEGIVKDCKVDEPVVVKKVTRDRCILTEPDEDIEQPQIKQVTKFVSSGFDFQENNRIEKTSTLDFIKNMVVSEKPKVVQVSSTTSQCTSSNTTRVSRAKYVRVYKERRTCFHCGVVGHILINCSDKNLGKRLEDHRLGRPFVKPPAKPVVKYVLVKKPDVSKPDVKVSYVPD</sequence>
<dbReference type="Proteomes" id="UP001056120">
    <property type="component" value="Linkage Group LG22"/>
</dbReference>
<evidence type="ECO:0000313" key="1">
    <source>
        <dbReference type="EMBL" id="KAI3725206.1"/>
    </source>
</evidence>
<dbReference type="EMBL" id="CM042039">
    <property type="protein sequence ID" value="KAI3725206.1"/>
    <property type="molecule type" value="Genomic_DNA"/>
</dbReference>
<name>A0ACB9BT29_9ASTR</name>
<accession>A0ACB9BT29</accession>
<comment type="caution">
    <text evidence="1">The sequence shown here is derived from an EMBL/GenBank/DDBJ whole genome shotgun (WGS) entry which is preliminary data.</text>
</comment>
<evidence type="ECO:0000313" key="2">
    <source>
        <dbReference type="Proteomes" id="UP001056120"/>
    </source>
</evidence>
<proteinExistence type="predicted"/>
<gene>
    <name evidence="1" type="ORF">L1987_64984</name>
</gene>
<reference evidence="2" key="1">
    <citation type="journal article" date="2022" name="Mol. Ecol. Resour.">
        <title>The genomes of chicory, endive, great burdock and yacon provide insights into Asteraceae palaeo-polyploidization history and plant inulin production.</title>
        <authorList>
            <person name="Fan W."/>
            <person name="Wang S."/>
            <person name="Wang H."/>
            <person name="Wang A."/>
            <person name="Jiang F."/>
            <person name="Liu H."/>
            <person name="Zhao H."/>
            <person name="Xu D."/>
            <person name="Zhang Y."/>
        </authorList>
    </citation>
    <scope>NUCLEOTIDE SEQUENCE [LARGE SCALE GENOMIC DNA]</scope>
    <source>
        <strain evidence="2">cv. Yunnan</strain>
    </source>
</reference>